<organism evidence="2 3">
    <name type="scientific">Neurospora intermedia</name>
    <dbReference type="NCBI Taxonomy" id="5142"/>
    <lineage>
        <taxon>Eukaryota</taxon>
        <taxon>Fungi</taxon>
        <taxon>Dikarya</taxon>
        <taxon>Ascomycota</taxon>
        <taxon>Pezizomycotina</taxon>
        <taxon>Sordariomycetes</taxon>
        <taxon>Sordariomycetidae</taxon>
        <taxon>Sordariales</taxon>
        <taxon>Sordariaceae</taxon>
        <taxon>Neurospora</taxon>
    </lineage>
</organism>
<feature type="transmembrane region" description="Helical" evidence="1">
    <location>
        <begin position="51"/>
        <end position="72"/>
    </location>
</feature>
<comment type="caution">
    <text evidence="2">The sequence shown here is derived from an EMBL/GenBank/DDBJ whole genome shotgun (WGS) entry which is preliminary data.</text>
</comment>
<gene>
    <name evidence="2" type="ORF">QR685DRAFT_94720</name>
</gene>
<dbReference type="Proteomes" id="UP001451303">
    <property type="component" value="Unassembled WGS sequence"/>
</dbReference>
<reference evidence="2 3" key="1">
    <citation type="submission" date="2023-09" db="EMBL/GenBank/DDBJ databases">
        <title>Multi-omics analysis of a traditional fermented food reveals byproduct-associated fungal strains for waste-to-food upcycling.</title>
        <authorList>
            <consortium name="Lawrence Berkeley National Laboratory"/>
            <person name="Rekdal V.M."/>
            <person name="Villalobos-Escobedo J.M."/>
            <person name="Rodriguez-Valeron N."/>
            <person name="Garcia M.O."/>
            <person name="Vasquez D.P."/>
            <person name="Damayanti I."/>
            <person name="Sorensen P.M."/>
            <person name="Baidoo E.E."/>
            <person name="De Carvalho A.C."/>
            <person name="Riley R."/>
            <person name="Lipzen A."/>
            <person name="He G."/>
            <person name="Yan M."/>
            <person name="Haridas S."/>
            <person name="Daum C."/>
            <person name="Yoshinaga Y."/>
            <person name="Ng V."/>
            <person name="Grigoriev I.V."/>
            <person name="Munk R."/>
            <person name="Nuraida L."/>
            <person name="Wijaya C.H."/>
            <person name="Morales P.-C."/>
            <person name="Keasling J.D."/>
        </authorList>
    </citation>
    <scope>NUCLEOTIDE SEQUENCE [LARGE SCALE GENOMIC DNA]</scope>
    <source>
        <strain evidence="2 3">FGSC 2613</strain>
    </source>
</reference>
<keyword evidence="1" id="KW-1133">Transmembrane helix</keyword>
<keyword evidence="3" id="KW-1185">Reference proteome</keyword>
<name>A0ABR3D2R6_NEUIN</name>
<sequence length="138" mass="16082">MMISTTDEKTGEKTRPCTRGSWGIKIRWYYNLGSVFWCSPSFLLLSLEPQYFFQVFLLLSPSLFPSLSLLGCRFRYSLNPRQGLTPVCRTEFPFSRRFVQLLLPTRHGRRDDLILVRFVVENQTGEFPPKFCNCPSTV</sequence>
<evidence type="ECO:0000313" key="2">
    <source>
        <dbReference type="EMBL" id="KAL0466985.1"/>
    </source>
</evidence>
<keyword evidence="1" id="KW-0472">Membrane</keyword>
<proteinExistence type="predicted"/>
<protein>
    <submittedName>
        <fullName evidence="2">Uncharacterized protein</fullName>
    </submittedName>
</protein>
<accession>A0ABR3D2R6</accession>
<keyword evidence="1" id="KW-0812">Transmembrane</keyword>
<feature type="transmembrane region" description="Helical" evidence="1">
    <location>
        <begin position="28"/>
        <end position="45"/>
    </location>
</feature>
<dbReference type="EMBL" id="JAVLET010000011">
    <property type="protein sequence ID" value="KAL0466985.1"/>
    <property type="molecule type" value="Genomic_DNA"/>
</dbReference>
<evidence type="ECO:0000313" key="3">
    <source>
        <dbReference type="Proteomes" id="UP001451303"/>
    </source>
</evidence>
<evidence type="ECO:0000256" key="1">
    <source>
        <dbReference type="SAM" id="Phobius"/>
    </source>
</evidence>